<accession>A0A0G4HMN6</accession>
<dbReference type="VEuPathDB" id="CryptoDB:Cvel_1179"/>
<dbReference type="InterPro" id="IPR001611">
    <property type="entry name" value="Leu-rich_rpt"/>
</dbReference>
<name>A0A0G4HMN6_9ALVE</name>
<dbReference type="InterPro" id="IPR032675">
    <property type="entry name" value="LRR_dom_sf"/>
</dbReference>
<dbReference type="PhylomeDB" id="A0A0G4HMN6"/>
<evidence type="ECO:0000313" key="1">
    <source>
        <dbReference type="EMBL" id="CEM45611.1"/>
    </source>
</evidence>
<reference evidence="1" key="1">
    <citation type="submission" date="2014-11" db="EMBL/GenBank/DDBJ databases">
        <authorList>
            <person name="Otto D Thomas"/>
            <person name="Naeem Raeece"/>
        </authorList>
    </citation>
    <scope>NUCLEOTIDE SEQUENCE</scope>
</reference>
<gene>
    <name evidence="1" type="ORF">Cvel_1179</name>
</gene>
<organism evidence="1">
    <name type="scientific">Chromera velia CCMP2878</name>
    <dbReference type="NCBI Taxonomy" id="1169474"/>
    <lineage>
        <taxon>Eukaryota</taxon>
        <taxon>Sar</taxon>
        <taxon>Alveolata</taxon>
        <taxon>Colpodellida</taxon>
        <taxon>Chromeraceae</taxon>
        <taxon>Chromera</taxon>
    </lineage>
</organism>
<dbReference type="AlphaFoldDB" id="A0A0G4HMN6"/>
<sequence>MRPAGVKQLASAVNAEAVPHLRVLVLKNNELADVTDEEKDYTPISELLTTNALKELENFDLTDNRLSEFEGFFHLTVPGRFPNLRKLNMGGRRYSLYMSSEQLVRFVTGLAVGGLPSLQGLVIPYGRSTENLNAGGVVALANALSSGHLAELRGLEIAARPDMTKEAFEGLSRILAAGKTSLLQTLDLSVHADDTGEGVGNLAEGI</sequence>
<proteinExistence type="predicted"/>
<dbReference type="PROSITE" id="PS51450">
    <property type="entry name" value="LRR"/>
    <property type="match status" value="1"/>
</dbReference>
<protein>
    <submittedName>
        <fullName evidence="1">Uncharacterized protein</fullName>
    </submittedName>
</protein>
<dbReference type="Gene3D" id="3.80.10.10">
    <property type="entry name" value="Ribonuclease Inhibitor"/>
    <property type="match status" value="1"/>
</dbReference>
<dbReference type="EMBL" id="CDMZ01003229">
    <property type="protein sequence ID" value="CEM45611.1"/>
    <property type="molecule type" value="Genomic_DNA"/>
</dbReference>
<dbReference type="SUPFAM" id="SSF52047">
    <property type="entry name" value="RNI-like"/>
    <property type="match status" value="1"/>
</dbReference>